<accession>A0A3Q2Y6P0</accession>
<dbReference type="AlphaFoldDB" id="A0A3Q2Y6P0"/>
<feature type="compositionally biased region" description="Polar residues" evidence="1">
    <location>
        <begin position="20"/>
        <end position="40"/>
    </location>
</feature>
<evidence type="ECO:0000313" key="3">
    <source>
        <dbReference type="Proteomes" id="UP000264820"/>
    </source>
</evidence>
<reference evidence="2" key="2">
    <citation type="submission" date="2025-09" db="UniProtKB">
        <authorList>
            <consortium name="Ensembl"/>
        </authorList>
    </citation>
    <scope>IDENTIFICATION</scope>
</reference>
<feature type="region of interest" description="Disordered" evidence="1">
    <location>
        <begin position="87"/>
        <end position="111"/>
    </location>
</feature>
<reference evidence="2" key="1">
    <citation type="submission" date="2025-08" db="UniProtKB">
        <authorList>
            <consortium name="Ensembl"/>
        </authorList>
    </citation>
    <scope>IDENTIFICATION</scope>
</reference>
<organism evidence="2 3">
    <name type="scientific">Hippocampus comes</name>
    <name type="common">Tiger tail seahorse</name>
    <dbReference type="NCBI Taxonomy" id="109280"/>
    <lineage>
        <taxon>Eukaryota</taxon>
        <taxon>Metazoa</taxon>
        <taxon>Chordata</taxon>
        <taxon>Craniata</taxon>
        <taxon>Vertebrata</taxon>
        <taxon>Euteleostomi</taxon>
        <taxon>Actinopterygii</taxon>
        <taxon>Neopterygii</taxon>
        <taxon>Teleostei</taxon>
        <taxon>Neoteleostei</taxon>
        <taxon>Acanthomorphata</taxon>
        <taxon>Syngnathiaria</taxon>
        <taxon>Syngnathiformes</taxon>
        <taxon>Syngnathoidei</taxon>
        <taxon>Syngnathidae</taxon>
        <taxon>Hippocampus</taxon>
    </lineage>
</organism>
<evidence type="ECO:0000256" key="1">
    <source>
        <dbReference type="SAM" id="MobiDB-lite"/>
    </source>
</evidence>
<feature type="compositionally biased region" description="Basic and acidic residues" evidence="1">
    <location>
        <begin position="1"/>
        <end position="10"/>
    </location>
</feature>
<feature type="compositionally biased region" description="Basic and acidic residues" evidence="1">
    <location>
        <begin position="93"/>
        <end position="111"/>
    </location>
</feature>
<dbReference type="Ensembl" id="ENSHCOT00000027032.1">
    <property type="protein sequence ID" value="ENSHCOP00000012688.1"/>
    <property type="gene ID" value="ENSHCOG00000015752.1"/>
</dbReference>
<name>A0A3Q2Y6P0_HIPCM</name>
<protein>
    <submittedName>
        <fullName evidence="2">Uncharacterized protein</fullName>
    </submittedName>
</protein>
<feature type="region of interest" description="Disordered" evidence="1">
    <location>
        <begin position="1"/>
        <end position="40"/>
    </location>
</feature>
<keyword evidence="3" id="KW-1185">Reference proteome</keyword>
<sequence>MKDNLNRTEENAEPPEEVLSETTPNSLQLTQSQSGFDSPSLEKSTYVMTHLVHPRKSMTFPQTPAMDVTLSSLWIVFTQTERKRHTLTTEQMEQVRRNRWSRRESTDLRHS</sequence>
<evidence type="ECO:0000313" key="2">
    <source>
        <dbReference type="Ensembl" id="ENSHCOP00000012688.1"/>
    </source>
</evidence>
<proteinExistence type="predicted"/>
<dbReference type="Proteomes" id="UP000264820">
    <property type="component" value="Unplaced"/>
</dbReference>